<reference evidence="1 2" key="1">
    <citation type="submission" date="2016-09" db="EMBL/GenBank/DDBJ databases">
        <title>The complete genome sequences of Rhizobium gallicum, symbiovars gallicum and phaseoli, symbionts associated to common bean (Phaseolus vulgaris).</title>
        <authorList>
            <person name="Bustos P."/>
            <person name="Santamaria R.I."/>
            <person name="Perez-Carrascal O.M."/>
            <person name="Juarez S."/>
            <person name="Lozano L."/>
            <person name="Martinez-Flores I."/>
            <person name="Martinez-Romero E."/>
            <person name="Cevallos M."/>
            <person name="Romero D."/>
            <person name="Davila G."/>
            <person name="Gonzalez V."/>
        </authorList>
    </citation>
    <scope>NUCLEOTIDE SEQUENCE [LARGE SCALE GENOMIC DNA]</scope>
    <source>
        <strain evidence="1 2">IE4872</strain>
        <plasmid evidence="2">prgalie4872c</plasmid>
    </source>
</reference>
<sequence>MHRMTTDISRAPESDRRVSCIRSASPTFSTGKLGAPTIIEADGASHINDANGNQIITDFSGLYGDNAIMAVPNSPMRFLADFIVLPPALLARKTSLQFSERSVKAVPGKTGKTF</sequence>
<accession>A0A1L5NRB0</accession>
<dbReference type="Proteomes" id="UP000184749">
    <property type="component" value="Plasmid pRgalIE4872c"/>
</dbReference>
<dbReference type="EMBL" id="CP017104">
    <property type="protein sequence ID" value="APO70414.1"/>
    <property type="molecule type" value="Genomic_DNA"/>
</dbReference>
<gene>
    <name evidence="1" type="ORF">IE4872_PC00397</name>
</gene>
<evidence type="ECO:0000313" key="1">
    <source>
        <dbReference type="EMBL" id="APO70414.1"/>
    </source>
</evidence>
<name>A0A1L5NRB0_9HYPH</name>
<evidence type="ECO:0000313" key="2">
    <source>
        <dbReference type="Proteomes" id="UP000184749"/>
    </source>
</evidence>
<proteinExistence type="predicted"/>
<keyword evidence="1" id="KW-0614">Plasmid</keyword>
<protein>
    <submittedName>
        <fullName evidence="1">Uncharacterized protein</fullName>
    </submittedName>
</protein>
<organism evidence="1 2">
    <name type="scientific">Rhizobium gallicum</name>
    <dbReference type="NCBI Taxonomy" id="56730"/>
    <lineage>
        <taxon>Bacteria</taxon>
        <taxon>Pseudomonadati</taxon>
        <taxon>Pseudomonadota</taxon>
        <taxon>Alphaproteobacteria</taxon>
        <taxon>Hyphomicrobiales</taxon>
        <taxon>Rhizobiaceae</taxon>
        <taxon>Rhizobium/Agrobacterium group</taxon>
        <taxon>Rhizobium</taxon>
    </lineage>
</organism>
<dbReference type="AlphaFoldDB" id="A0A1L5NRB0"/>
<geneLocation type="plasmid" evidence="2">
    <name>prgalie4872c</name>
</geneLocation>